<evidence type="ECO:0000256" key="1">
    <source>
        <dbReference type="ARBA" id="ARBA00022676"/>
    </source>
</evidence>
<accession>A0ABX7AEG6</accession>
<gene>
    <name evidence="4" type="ORF">JI723_19400</name>
</gene>
<protein>
    <submittedName>
        <fullName evidence="4">Glycosyltransferase</fullName>
    </submittedName>
</protein>
<evidence type="ECO:0000256" key="2">
    <source>
        <dbReference type="ARBA" id="ARBA00022679"/>
    </source>
</evidence>
<name>A0ABX7AEG6_9GAMM</name>
<dbReference type="PANTHER" id="PTHR22916:SF51">
    <property type="entry name" value="GLYCOSYLTRANSFERASE EPSH-RELATED"/>
    <property type="match status" value="1"/>
</dbReference>
<keyword evidence="2" id="KW-0808">Transferase</keyword>
<dbReference type="EMBL" id="CP067099">
    <property type="protein sequence ID" value="QQO62348.1"/>
    <property type="molecule type" value="Genomic_DNA"/>
</dbReference>
<dbReference type="CDD" id="cd00761">
    <property type="entry name" value="Glyco_tranf_GTA_type"/>
    <property type="match status" value="1"/>
</dbReference>
<evidence type="ECO:0000259" key="3">
    <source>
        <dbReference type="Pfam" id="PF00535"/>
    </source>
</evidence>
<dbReference type="Proteomes" id="UP000596157">
    <property type="component" value="Chromosome"/>
</dbReference>
<feature type="domain" description="Glycosyltransferase 2-like" evidence="3">
    <location>
        <begin position="11"/>
        <end position="123"/>
    </location>
</feature>
<dbReference type="Pfam" id="PF00535">
    <property type="entry name" value="Glycos_transf_2"/>
    <property type="match status" value="1"/>
</dbReference>
<dbReference type="InterPro" id="IPR029044">
    <property type="entry name" value="Nucleotide-diphossugar_trans"/>
</dbReference>
<evidence type="ECO:0000313" key="4">
    <source>
        <dbReference type="EMBL" id="QQO62348.1"/>
    </source>
</evidence>
<dbReference type="GeneID" id="92280932"/>
<dbReference type="PANTHER" id="PTHR22916">
    <property type="entry name" value="GLYCOSYLTRANSFERASE"/>
    <property type="match status" value="1"/>
</dbReference>
<dbReference type="InterPro" id="IPR001173">
    <property type="entry name" value="Glyco_trans_2-like"/>
</dbReference>
<keyword evidence="1" id="KW-0328">Glycosyltransferase</keyword>
<dbReference type="SUPFAM" id="SSF53448">
    <property type="entry name" value="Nucleotide-diphospho-sugar transferases"/>
    <property type="match status" value="1"/>
</dbReference>
<organism evidence="4 5">
    <name type="scientific">Providencia manganoxydans</name>
    <dbReference type="NCBI Taxonomy" id="2923283"/>
    <lineage>
        <taxon>Bacteria</taxon>
        <taxon>Pseudomonadati</taxon>
        <taxon>Pseudomonadota</taxon>
        <taxon>Gammaproteobacteria</taxon>
        <taxon>Enterobacterales</taxon>
        <taxon>Morganellaceae</taxon>
        <taxon>Providencia</taxon>
    </lineage>
</organism>
<sequence length="330" mass="37966">MSLKNDYPIVSIIIPIYNVEKYLSLCIESIIEQTYSNLEIILINDGSPDNSSNIINNYASKDKRIKSIHINNKGVSAARNLGLDIATGEYIVFVDADDYLSIDFVSYMLDIFNKTQCDFAMSKNCFKVPGDKIQIKNDNVIKISSHEASTLLMYPDVVDIGCWNKMFSTRFLLKNKIKFPENFYMGEGLNFIILAAQQSKCVGVGNKKVYYYRKDNMTSATTVLNVKKYINALYAIDNIEKNSTIVSSEFKKALMLHKYLTIFATIRAILIKNKKNEFSIEYNEYMFFLRKNMFRILAERISLRKKTIVFLYCLNPVLASKITKLLNKLK</sequence>
<dbReference type="RefSeq" id="WP_337979656.1">
    <property type="nucleotide sequence ID" value="NZ_CP067099.1"/>
</dbReference>
<evidence type="ECO:0000313" key="5">
    <source>
        <dbReference type="Proteomes" id="UP000596157"/>
    </source>
</evidence>
<proteinExistence type="predicted"/>
<reference evidence="5" key="1">
    <citation type="submission" date="2021-01" db="EMBL/GenBank/DDBJ databases">
        <title>Providencia vermicola LLDRA6, a soil-borne Mn(II)-oxidizing bacterium, exploits a strategy of superoxide production coupled to hydrogen peroxide consumption to generate Mn oxides, as revealed by transcriptional up-regulation of genes for phenylacetic acid catabolism.</title>
        <authorList>
            <person name="Chen S."/>
            <person name="Ding Z."/>
            <person name="Chen J."/>
            <person name="Luo J."/>
            <person name="Ruan X."/>
            <person name="Li Z."/>
            <person name="Liao F."/>
            <person name="He J."/>
            <person name="Li D."/>
        </authorList>
    </citation>
    <scope>NUCLEOTIDE SEQUENCE [LARGE SCALE GENOMIC DNA]</scope>
    <source>
        <strain evidence="5">LLDRA6</strain>
    </source>
</reference>
<keyword evidence="5" id="KW-1185">Reference proteome</keyword>
<dbReference type="Gene3D" id="3.90.550.10">
    <property type="entry name" value="Spore Coat Polysaccharide Biosynthesis Protein SpsA, Chain A"/>
    <property type="match status" value="1"/>
</dbReference>